<evidence type="ECO:0000259" key="9">
    <source>
        <dbReference type="Pfam" id="PF08281"/>
    </source>
</evidence>
<comment type="similarity">
    <text evidence="1 6">Belongs to the sigma-70 factor family. ECF subfamily.</text>
</comment>
<dbReference type="NCBIfam" id="TIGR02937">
    <property type="entry name" value="sigma70-ECF"/>
    <property type="match status" value="1"/>
</dbReference>
<evidence type="ECO:0000256" key="2">
    <source>
        <dbReference type="ARBA" id="ARBA00023015"/>
    </source>
</evidence>
<dbReference type="Gene3D" id="1.10.10.10">
    <property type="entry name" value="Winged helix-like DNA-binding domain superfamily/Winged helix DNA-binding domain"/>
    <property type="match status" value="1"/>
</dbReference>
<dbReference type="InterPro" id="IPR013249">
    <property type="entry name" value="RNA_pol_sigma70_r4_t2"/>
</dbReference>
<evidence type="ECO:0000256" key="1">
    <source>
        <dbReference type="ARBA" id="ARBA00010641"/>
    </source>
</evidence>
<dbReference type="CDD" id="cd06171">
    <property type="entry name" value="Sigma70_r4"/>
    <property type="match status" value="1"/>
</dbReference>
<dbReference type="PANTHER" id="PTHR43133">
    <property type="entry name" value="RNA POLYMERASE ECF-TYPE SIGMA FACTO"/>
    <property type="match status" value="1"/>
</dbReference>
<dbReference type="InterPro" id="IPR013325">
    <property type="entry name" value="RNA_pol_sigma_r2"/>
</dbReference>
<keyword evidence="3 6" id="KW-0731">Sigma factor</keyword>
<feature type="region of interest" description="Disordered" evidence="7">
    <location>
        <begin position="1"/>
        <end position="32"/>
    </location>
</feature>
<feature type="domain" description="RNA polymerase sigma-70 region 2" evidence="8">
    <location>
        <begin position="52"/>
        <end position="117"/>
    </location>
</feature>
<evidence type="ECO:0000256" key="6">
    <source>
        <dbReference type="RuleBase" id="RU000716"/>
    </source>
</evidence>
<dbReference type="InterPro" id="IPR036388">
    <property type="entry name" value="WH-like_DNA-bd_sf"/>
</dbReference>
<dbReference type="InterPro" id="IPR013324">
    <property type="entry name" value="RNA_pol_sigma_r3/r4-like"/>
</dbReference>
<gene>
    <name evidence="10" type="ORF">NK6_6433</name>
</gene>
<evidence type="ECO:0000256" key="7">
    <source>
        <dbReference type="SAM" id="MobiDB-lite"/>
    </source>
</evidence>
<evidence type="ECO:0000256" key="4">
    <source>
        <dbReference type="ARBA" id="ARBA00023125"/>
    </source>
</evidence>
<keyword evidence="4 6" id="KW-0238">DNA-binding</keyword>
<dbReference type="InterPro" id="IPR000838">
    <property type="entry name" value="RNA_pol_sigma70_ECF_CS"/>
</dbReference>
<dbReference type="Pfam" id="PF04542">
    <property type="entry name" value="Sigma70_r2"/>
    <property type="match status" value="1"/>
</dbReference>
<dbReference type="InterPro" id="IPR039425">
    <property type="entry name" value="RNA_pol_sigma-70-like"/>
</dbReference>
<reference evidence="10 11" key="1">
    <citation type="submission" date="2014-11" db="EMBL/GenBank/DDBJ databases">
        <title>Symbiosis island explosion on the genome of extra-slow-growing strains of soybean bradyrhizobia with massive insertion sequences.</title>
        <authorList>
            <person name="Iida T."/>
            <person name="Minamisawa K."/>
        </authorList>
    </citation>
    <scope>NUCLEOTIDE SEQUENCE [LARGE SCALE GENOMIC DNA]</scope>
    <source>
        <strain evidence="10 11">NK6</strain>
    </source>
</reference>
<dbReference type="PROSITE" id="PS01063">
    <property type="entry name" value="SIGMA70_ECF"/>
    <property type="match status" value="1"/>
</dbReference>
<organism evidence="10 11">
    <name type="scientific">Bradyrhizobium diazoefficiens</name>
    <dbReference type="NCBI Taxonomy" id="1355477"/>
    <lineage>
        <taxon>Bacteria</taxon>
        <taxon>Pseudomonadati</taxon>
        <taxon>Pseudomonadota</taxon>
        <taxon>Alphaproteobacteria</taxon>
        <taxon>Hyphomicrobiales</taxon>
        <taxon>Nitrobacteraceae</taxon>
        <taxon>Bradyrhizobium</taxon>
    </lineage>
</organism>
<dbReference type="GO" id="GO:0003677">
    <property type="term" value="F:DNA binding"/>
    <property type="evidence" value="ECO:0007669"/>
    <property type="project" value="UniProtKB-KW"/>
</dbReference>
<name>A0A0E4BT77_9BRAD</name>
<evidence type="ECO:0000256" key="5">
    <source>
        <dbReference type="ARBA" id="ARBA00023163"/>
    </source>
</evidence>
<protein>
    <recommendedName>
        <fullName evidence="6">RNA polymerase sigma factor</fullName>
    </recommendedName>
</protein>
<keyword evidence="5 6" id="KW-0804">Transcription</keyword>
<dbReference type="NCBIfam" id="NF008888">
    <property type="entry name" value="PRK11922.1"/>
    <property type="match status" value="1"/>
</dbReference>
<feature type="compositionally biased region" description="Polar residues" evidence="7">
    <location>
        <begin position="1"/>
        <end position="14"/>
    </location>
</feature>
<feature type="domain" description="RNA polymerase sigma factor 70 region 4 type 2" evidence="9">
    <location>
        <begin position="157"/>
        <end position="208"/>
    </location>
</feature>
<proteinExistence type="inferred from homology"/>
<dbReference type="Pfam" id="PF08281">
    <property type="entry name" value="Sigma70_r4_2"/>
    <property type="match status" value="1"/>
</dbReference>
<dbReference type="AlphaFoldDB" id="A0A0E4BT77"/>
<evidence type="ECO:0000313" key="11">
    <source>
        <dbReference type="Proteomes" id="UP000063308"/>
    </source>
</evidence>
<dbReference type="PANTHER" id="PTHR43133:SF51">
    <property type="entry name" value="RNA POLYMERASE SIGMA FACTOR"/>
    <property type="match status" value="1"/>
</dbReference>
<keyword evidence="2 6" id="KW-0805">Transcription regulation</keyword>
<dbReference type="GO" id="GO:0006352">
    <property type="term" value="P:DNA-templated transcription initiation"/>
    <property type="evidence" value="ECO:0007669"/>
    <property type="project" value="InterPro"/>
</dbReference>
<evidence type="ECO:0000259" key="8">
    <source>
        <dbReference type="Pfam" id="PF04542"/>
    </source>
</evidence>
<dbReference type="GO" id="GO:0016987">
    <property type="term" value="F:sigma factor activity"/>
    <property type="evidence" value="ECO:0007669"/>
    <property type="project" value="UniProtKB-KW"/>
</dbReference>
<dbReference type="EMBL" id="AP014685">
    <property type="protein sequence ID" value="BAR59586.1"/>
    <property type="molecule type" value="Genomic_DNA"/>
</dbReference>
<evidence type="ECO:0000256" key="3">
    <source>
        <dbReference type="ARBA" id="ARBA00023082"/>
    </source>
</evidence>
<evidence type="ECO:0000313" key="10">
    <source>
        <dbReference type="EMBL" id="BAR59586.1"/>
    </source>
</evidence>
<dbReference type="Proteomes" id="UP000063308">
    <property type="component" value="Chromosome"/>
</dbReference>
<dbReference type="SUPFAM" id="SSF88659">
    <property type="entry name" value="Sigma3 and sigma4 domains of RNA polymerase sigma factors"/>
    <property type="match status" value="1"/>
</dbReference>
<dbReference type="SUPFAM" id="SSF88946">
    <property type="entry name" value="Sigma2 domain of RNA polymerase sigma factors"/>
    <property type="match status" value="1"/>
</dbReference>
<accession>A0A0E4BT77</accession>
<dbReference type="InterPro" id="IPR007627">
    <property type="entry name" value="RNA_pol_sigma70_r2"/>
</dbReference>
<dbReference type="InterPro" id="IPR014284">
    <property type="entry name" value="RNA_pol_sigma-70_dom"/>
</dbReference>
<sequence length="246" mass="27310">MSGTNGDKQVTAMQRTAAGLSAGAKTSEFRASEAELVDRARGRDESALREIMQANNRRLYRLARGILRSDSEAEDVVQETYVRAFTHLDGFRGESGLSTWLSRIAINEALGRARSARPHVELGSVPEAALEAQIIKFPVSPAGDPERTMAQREIQRVVERAIDELPDVFRMVFVARVMEGMNIEETADLLGVTPETVKTRLHRARTMLRENVEKEIGPVMMDAFPFAGWRCERLTVSVLKRLGVGG</sequence>
<dbReference type="Gene3D" id="1.10.1740.10">
    <property type="match status" value="1"/>
</dbReference>